<dbReference type="Gene3D" id="3.30.950.10">
    <property type="entry name" value="Methyltransferase, Cobalt-precorrin-4 Transmethylase, Domain 2"/>
    <property type="match status" value="1"/>
</dbReference>
<keyword evidence="5" id="KW-0949">S-adenosyl-L-methionine</keyword>
<dbReference type="AlphaFoldDB" id="A0A974S547"/>
<proteinExistence type="inferred from homology"/>
<dbReference type="RefSeq" id="WP_202094464.1">
    <property type="nucleotide sequence ID" value="NZ_CP061035.1"/>
</dbReference>
<protein>
    <recommendedName>
        <fullName evidence="2">uroporphyrinogen-III C-methyltransferase</fullName>
        <ecNumber evidence="2">2.1.1.107</ecNumber>
    </recommendedName>
</protein>
<dbReference type="SUPFAM" id="SSF53790">
    <property type="entry name" value="Tetrapyrrole methylase"/>
    <property type="match status" value="1"/>
</dbReference>
<reference evidence="10" key="1">
    <citation type="submission" date="2020-09" db="EMBL/GenBank/DDBJ databases">
        <title>Sphingomonas sp., a new species isolated from pork steak.</title>
        <authorList>
            <person name="Heidler von Heilborn D."/>
        </authorList>
    </citation>
    <scope>NUCLEOTIDE SEQUENCE [LARGE SCALE GENOMIC DNA]</scope>
</reference>
<dbReference type="InterPro" id="IPR035996">
    <property type="entry name" value="4pyrrol_Methylase_sf"/>
</dbReference>
<evidence type="ECO:0000256" key="5">
    <source>
        <dbReference type="ARBA" id="ARBA00022691"/>
    </source>
</evidence>
<dbReference type="EC" id="2.1.1.107" evidence="2"/>
<dbReference type="Proteomes" id="UP000595894">
    <property type="component" value="Chromosome"/>
</dbReference>
<evidence type="ECO:0000256" key="3">
    <source>
        <dbReference type="ARBA" id="ARBA00022603"/>
    </source>
</evidence>
<dbReference type="GO" id="GO:0019354">
    <property type="term" value="P:siroheme biosynthetic process"/>
    <property type="evidence" value="ECO:0007669"/>
    <property type="project" value="InterPro"/>
</dbReference>
<dbReference type="InterPro" id="IPR014777">
    <property type="entry name" value="4pyrrole_Mease_sub1"/>
</dbReference>
<evidence type="ECO:0000256" key="1">
    <source>
        <dbReference type="ARBA" id="ARBA00005879"/>
    </source>
</evidence>
<evidence type="ECO:0000256" key="7">
    <source>
        <dbReference type="ARBA" id="ARBA00025705"/>
    </source>
</evidence>
<sequence length="266" mass="27693">MQHEMIAPGSVWLVGAGPGDPDLLTRKAERLIAAADIVFHDALVGPGVLDLIPPGIERVNVGKRSGRHSKDQGTIDAMIVAAALSGRRVVRLKGGDPSVFGRSTEEIDACAAQGIQVQVCPGITAASAAAASATLSLTMRGVAQSLTLVTAHARADAPLDLDWSALARPDATVAIYMGRAAAGKVAGRLMAAGLGPDTPVLVAVNVSRSNERLIRGRLDALAFLVRTIGERDPALLLIGRAMAPRLETLPGRFVAGQQRQEDTMPI</sequence>
<dbReference type="InterPro" id="IPR014776">
    <property type="entry name" value="4pyrrole_Mease_sub2"/>
</dbReference>
<dbReference type="PANTHER" id="PTHR45790:SF3">
    <property type="entry name" value="S-ADENOSYL-L-METHIONINE-DEPENDENT UROPORPHYRINOGEN III METHYLTRANSFERASE, CHLOROPLASTIC"/>
    <property type="match status" value="1"/>
</dbReference>
<dbReference type="KEGG" id="sari:H5J25_02585"/>
<evidence type="ECO:0000256" key="4">
    <source>
        <dbReference type="ARBA" id="ARBA00022679"/>
    </source>
</evidence>
<dbReference type="EMBL" id="CP061035">
    <property type="protein sequence ID" value="QQV77695.1"/>
    <property type="molecule type" value="Genomic_DNA"/>
</dbReference>
<comment type="similarity">
    <text evidence="1">Belongs to the precorrin methyltransferase family.</text>
</comment>
<evidence type="ECO:0000259" key="8">
    <source>
        <dbReference type="Pfam" id="PF00590"/>
    </source>
</evidence>
<dbReference type="PANTHER" id="PTHR45790">
    <property type="entry name" value="SIROHEME SYNTHASE-RELATED"/>
    <property type="match status" value="1"/>
</dbReference>
<name>A0A974S547_9SPHN</name>
<dbReference type="NCBIfam" id="NF004790">
    <property type="entry name" value="PRK06136.1"/>
    <property type="match status" value="1"/>
</dbReference>
<dbReference type="InterPro" id="IPR000878">
    <property type="entry name" value="4pyrrol_Mease"/>
</dbReference>
<dbReference type="FunFam" id="3.40.1010.10:FF:000001">
    <property type="entry name" value="Siroheme synthase"/>
    <property type="match status" value="1"/>
</dbReference>
<dbReference type="GO" id="GO:0032259">
    <property type="term" value="P:methylation"/>
    <property type="evidence" value="ECO:0007669"/>
    <property type="project" value="UniProtKB-KW"/>
</dbReference>
<dbReference type="Pfam" id="PF00590">
    <property type="entry name" value="TP_methylase"/>
    <property type="match status" value="1"/>
</dbReference>
<organism evidence="9 10">
    <name type="scientific">Sphingomonas aliaeris</name>
    <dbReference type="NCBI Taxonomy" id="2759526"/>
    <lineage>
        <taxon>Bacteria</taxon>
        <taxon>Pseudomonadati</taxon>
        <taxon>Pseudomonadota</taxon>
        <taxon>Alphaproteobacteria</taxon>
        <taxon>Sphingomonadales</taxon>
        <taxon>Sphingomonadaceae</taxon>
        <taxon>Sphingomonas</taxon>
    </lineage>
</organism>
<keyword evidence="3 9" id="KW-0489">Methyltransferase</keyword>
<dbReference type="Gene3D" id="3.40.1010.10">
    <property type="entry name" value="Cobalt-precorrin-4 Transmethylase, Domain 1"/>
    <property type="match status" value="1"/>
</dbReference>
<accession>A0A974S547</accession>
<evidence type="ECO:0000256" key="2">
    <source>
        <dbReference type="ARBA" id="ARBA00012162"/>
    </source>
</evidence>
<evidence type="ECO:0000313" key="10">
    <source>
        <dbReference type="Proteomes" id="UP000595894"/>
    </source>
</evidence>
<keyword evidence="10" id="KW-1185">Reference proteome</keyword>
<dbReference type="NCBIfam" id="TIGR01469">
    <property type="entry name" value="cobA_cysG_Cterm"/>
    <property type="match status" value="1"/>
</dbReference>
<evidence type="ECO:0000313" key="9">
    <source>
        <dbReference type="EMBL" id="QQV77695.1"/>
    </source>
</evidence>
<keyword evidence="4 9" id="KW-0808">Transferase</keyword>
<comment type="pathway">
    <text evidence="7">Porphyrin-containing compound metabolism; siroheme biosynthesis; precorrin-2 from uroporphyrinogen III: step 1/1.</text>
</comment>
<dbReference type="GO" id="GO:0004851">
    <property type="term" value="F:uroporphyrin-III C-methyltransferase activity"/>
    <property type="evidence" value="ECO:0007669"/>
    <property type="project" value="UniProtKB-EC"/>
</dbReference>
<dbReference type="CDD" id="cd11642">
    <property type="entry name" value="SUMT"/>
    <property type="match status" value="1"/>
</dbReference>
<keyword evidence="6" id="KW-0627">Porphyrin biosynthesis</keyword>
<feature type="domain" description="Tetrapyrrole methylase" evidence="8">
    <location>
        <begin position="11"/>
        <end position="221"/>
    </location>
</feature>
<gene>
    <name evidence="9" type="primary">cobA</name>
    <name evidence="9" type="ORF">H5J25_02585</name>
</gene>
<dbReference type="InterPro" id="IPR050161">
    <property type="entry name" value="Siro_Cobalamin_biosynth"/>
</dbReference>
<dbReference type="InterPro" id="IPR006366">
    <property type="entry name" value="CobA/CysG_C"/>
</dbReference>
<evidence type="ECO:0000256" key="6">
    <source>
        <dbReference type="ARBA" id="ARBA00023244"/>
    </source>
</evidence>